<dbReference type="Gene3D" id="1.25.40.10">
    <property type="entry name" value="Tetratricopeptide repeat domain"/>
    <property type="match status" value="1"/>
</dbReference>
<evidence type="ECO:0000256" key="2">
    <source>
        <dbReference type="SAM" id="MobiDB-lite"/>
    </source>
</evidence>
<proteinExistence type="predicted"/>
<dbReference type="GO" id="GO:1905515">
    <property type="term" value="P:non-motile cilium assembly"/>
    <property type="evidence" value="ECO:0007669"/>
    <property type="project" value="InterPro"/>
</dbReference>
<comment type="caution">
    <text evidence="3">The sequence shown here is derived from an EMBL/GenBank/DDBJ whole genome shotgun (WGS) entry which is preliminary data.</text>
</comment>
<accession>A0AAW2HCX8</accession>
<dbReference type="InterPro" id="IPR019734">
    <property type="entry name" value="TPR_rpt"/>
</dbReference>
<gene>
    <name evidence="3" type="ORF">PYX00_009733</name>
</gene>
<dbReference type="Pfam" id="PF13181">
    <property type="entry name" value="TPR_8"/>
    <property type="match status" value="2"/>
</dbReference>
<sequence length="498" mass="56814">MDPLYLALSYYKRRNYEKCKKITTELLENNPYDQAVWVLKMRCLTEEIYVDDVEAEEEGIADTFLNNDIIAESAKPGTSLLNPGKGTSAHGREMRPKSETGHPLTGVVRQNTQSARPKTMEQALKTPRTGRIIRPITSQNSRNIRLGTASMLSEVNGQFIEVSRLNLAKYAQGPTAKPLFEYLYYHENDVQHALQLAIEATQASNFKDWWWRVQLGKCYFTLNMIRDAETNFRLALNQHMNVDIYLRLIRVYIRLDQPLSAISVCKKGLEHFPNEVCLLTEIARLYESLNDMDCSIEYYRNVIKQDAVNIEAIACTAVHYFYSDQPEVALRFYKRLLQIGIVNCQLFNNLGLCCFYSQQFDLALGCFERALVLAEGEEVADVWYNLSHIAISVGDMNLACHCLRLCLAADGNHALAFNNLGVIELRRGRISQARAFFKIAERLAPSLFEPHFNLANMSYKHGDLQTSYIAVQKAVETNTTNSNCTELLNRVIKHFSSI</sequence>
<dbReference type="InterPro" id="IPR028796">
    <property type="entry name" value="BBS8"/>
</dbReference>
<evidence type="ECO:0000313" key="3">
    <source>
        <dbReference type="EMBL" id="KAL0267478.1"/>
    </source>
</evidence>
<organism evidence="3">
    <name type="scientific">Menopon gallinae</name>
    <name type="common">poultry shaft louse</name>
    <dbReference type="NCBI Taxonomy" id="328185"/>
    <lineage>
        <taxon>Eukaryota</taxon>
        <taxon>Metazoa</taxon>
        <taxon>Ecdysozoa</taxon>
        <taxon>Arthropoda</taxon>
        <taxon>Hexapoda</taxon>
        <taxon>Insecta</taxon>
        <taxon>Pterygota</taxon>
        <taxon>Neoptera</taxon>
        <taxon>Paraneoptera</taxon>
        <taxon>Psocodea</taxon>
        <taxon>Troctomorpha</taxon>
        <taxon>Phthiraptera</taxon>
        <taxon>Amblycera</taxon>
        <taxon>Menoponidae</taxon>
        <taxon>Menopon</taxon>
    </lineage>
</organism>
<dbReference type="EMBL" id="JARGDH010000005">
    <property type="protein sequence ID" value="KAL0267478.1"/>
    <property type="molecule type" value="Genomic_DNA"/>
</dbReference>
<dbReference type="SMART" id="SM00028">
    <property type="entry name" value="TPR"/>
    <property type="match status" value="6"/>
</dbReference>
<protein>
    <recommendedName>
        <fullName evidence="4">Tetratricopeptide repeat protein 8</fullName>
    </recommendedName>
</protein>
<dbReference type="PANTHER" id="PTHR44177:SF1">
    <property type="entry name" value="TETRATRICOPEPTIDE REPEAT PROTEIN 8"/>
    <property type="match status" value="1"/>
</dbReference>
<dbReference type="PROSITE" id="PS50005">
    <property type="entry name" value="TPR"/>
    <property type="match status" value="1"/>
</dbReference>
<dbReference type="Pfam" id="PF13174">
    <property type="entry name" value="TPR_6"/>
    <property type="match status" value="1"/>
</dbReference>
<feature type="compositionally biased region" description="Basic and acidic residues" evidence="2">
    <location>
        <begin position="90"/>
        <end position="100"/>
    </location>
</feature>
<feature type="region of interest" description="Disordered" evidence="2">
    <location>
        <begin position="76"/>
        <end position="125"/>
    </location>
</feature>
<keyword evidence="1" id="KW-0802">TPR repeat</keyword>
<name>A0AAW2HCX8_9NEOP</name>
<dbReference type="CDD" id="cd21341">
    <property type="entry name" value="TTC8_N"/>
    <property type="match status" value="1"/>
</dbReference>
<feature type="repeat" description="TPR" evidence="1">
    <location>
        <begin position="414"/>
        <end position="447"/>
    </location>
</feature>
<dbReference type="AlphaFoldDB" id="A0AAW2HCX8"/>
<dbReference type="GO" id="GO:0097730">
    <property type="term" value="C:non-motile cilium"/>
    <property type="evidence" value="ECO:0007669"/>
    <property type="project" value="TreeGrafter"/>
</dbReference>
<dbReference type="PANTHER" id="PTHR44177">
    <property type="entry name" value="TETRATRICOPEPTIDE REPEAT PROTEIN 8"/>
    <property type="match status" value="1"/>
</dbReference>
<dbReference type="GO" id="GO:0036064">
    <property type="term" value="C:ciliary basal body"/>
    <property type="evidence" value="ECO:0007669"/>
    <property type="project" value="TreeGrafter"/>
</dbReference>
<reference evidence="3" key="1">
    <citation type="journal article" date="2024" name="Gigascience">
        <title>Chromosome-level genome of the poultry shaft louse Menopon gallinae provides insight into the host-switching and adaptive evolution of parasitic lice.</title>
        <authorList>
            <person name="Xu Y."/>
            <person name="Ma L."/>
            <person name="Liu S."/>
            <person name="Liang Y."/>
            <person name="Liu Q."/>
            <person name="He Z."/>
            <person name="Tian L."/>
            <person name="Duan Y."/>
            <person name="Cai W."/>
            <person name="Li H."/>
            <person name="Song F."/>
        </authorList>
    </citation>
    <scope>NUCLEOTIDE SEQUENCE</scope>
    <source>
        <strain evidence="3">Cailab_2023a</strain>
    </source>
</reference>
<dbReference type="SUPFAM" id="SSF48452">
    <property type="entry name" value="TPR-like"/>
    <property type="match status" value="2"/>
</dbReference>
<evidence type="ECO:0000256" key="1">
    <source>
        <dbReference type="PROSITE-ProRule" id="PRU00339"/>
    </source>
</evidence>
<evidence type="ECO:0008006" key="4">
    <source>
        <dbReference type="Google" id="ProtNLM"/>
    </source>
</evidence>
<dbReference type="GO" id="GO:0034464">
    <property type="term" value="C:BBSome"/>
    <property type="evidence" value="ECO:0007669"/>
    <property type="project" value="InterPro"/>
</dbReference>
<dbReference type="InterPro" id="IPR011990">
    <property type="entry name" value="TPR-like_helical_dom_sf"/>
</dbReference>